<gene>
    <name evidence="2" type="ORF">H4W26_001092</name>
</gene>
<dbReference type="EMBL" id="JADBEE010000001">
    <property type="protein sequence ID" value="MBE1514337.1"/>
    <property type="molecule type" value="Genomic_DNA"/>
</dbReference>
<feature type="transmembrane region" description="Helical" evidence="1">
    <location>
        <begin position="135"/>
        <end position="152"/>
    </location>
</feature>
<keyword evidence="1" id="KW-0812">Transmembrane</keyword>
<proteinExistence type="predicted"/>
<evidence type="ECO:0000313" key="3">
    <source>
        <dbReference type="Proteomes" id="UP000636579"/>
    </source>
</evidence>
<protein>
    <recommendedName>
        <fullName evidence="4">DUF1648 domain-containing protein</fullName>
    </recommendedName>
</protein>
<accession>A0ABR9J5R3</accession>
<feature type="transmembrane region" description="Helical" evidence="1">
    <location>
        <begin position="58"/>
        <end position="84"/>
    </location>
</feature>
<keyword evidence="1" id="KW-0472">Membrane</keyword>
<organism evidence="2 3">
    <name type="scientific">Nesterenkonia halotolerans</name>
    <dbReference type="NCBI Taxonomy" id="225325"/>
    <lineage>
        <taxon>Bacteria</taxon>
        <taxon>Bacillati</taxon>
        <taxon>Actinomycetota</taxon>
        <taxon>Actinomycetes</taxon>
        <taxon>Micrococcales</taxon>
        <taxon>Micrococcaceae</taxon>
        <taxon>Nesterenkonia</taxon>
    </lineage>
</organism>
<feature type="transmembrane region" description="Helical" evidence="1">
    <location>
        <begin position="96"/>
        <end position="115"/>
    </location>
</feature>
<evidence type="ECO:0008006" key="4">
    <source>
        <dbReference type="Google" id="ProtNLM"/>
    </source>
</evidence>
<comment type="caution">
    <text evidence="2">The sequence shown here is derived from an EMBL/GenBank/DDBJ whole genome shotgun (WGS) entry which is preliminary data.</text>
</comment>
<keyword evidence="1" id="KW-1133">Transmembrane helix</keyword>
<reference evidence="2 3" key="1">
    <citation type="submission" date="2020-10" db="EMBL/GenBank/DDBJ databases">
        <title>Sequencing the genomes of 1000 actinobacteria strains.</title>
        <authorList>
            <person name="Klenk H.-P."/>
        </authorList>
    </citation>
    <scope>NUCLEOTIDE SEQUENCE [LARGE SCALE GENOMIC DNA]</scope>
    <source>
        <strain evidence="2 3">DSM 15474</strain>
    </source>
</reference>
<evidence type="ECO:0000313" key="2">
    <source>
        <dbReference type="EMBL" id="MBE1514337.1"/>
    </source>
</evidence>
<evidence type="ECO:0000256" key="1">
    <source>
        <dbReference type="SAM" id="Phobius"/>
    </source>
</evidence>
<dbReference type="RefSeq" id="WP_192591101.1">
    <property type="nucleotide sequence ID" value="NZ_JADBEE010000001.1"/>
</dbReference>
<dbReference type="Proteomes" id="UP000636579">
    <property type="component" value="Unassembled WGS sequence"/>
</dbReference>
<keyword evidence="3" id="KW-1185">Reference proteome</keyword>
<name>A0ABR9J5R3_9MICC</name>
<sequence>MDTETAPRMSARRYRSALVVAPLLAVLFAALAYALRVGSMPDQVAVHMGPDGTGFGSGTIMVAVCFGLALLAFVIGAVTARNTLRRGEWHLYEKSVVVIAQSAGFAFIAGVLGIILSADAHSGEVPGAAAVEYSLLAWVASFAVALLVYALLTPRARPEPA</sequence>